<evidence type="ECO:0000256" key="2">
    <source>
        <dbReference type="ARBA" id="ARBA00022692"/>
    </source>
</evidence>
<evidence type="ECO:0000313" key="9">
    <source>
        <dbReference type="Proteomes" id="UP001301958"/>
    </source>
</evidence>
<dbReference type="GO" id="GO:0016020">
    <property type="term" value="C:membrane"/>
    <property type="evidence" value="ECO:0007669"/>
    <property type="project" value="UniProtKB-SubCell"/>
</dbReference>
<gene>
    <name evidence="8" type="ORF">QBC38DRAFT_345721</name>
</gene>
<dbReference type="PANTHER" id="PTHR33048">
    <property type="entry name" value="PTH11-LIKE INTEGRAL MEMBRANE PROTEIN (AFU_ORTHOLOGUE AFUA_5G11245)"/>
    <property type="match status" value="1"/>
</dbReference>
<dbReference type="EMBL" id="MU865808">
    <property type="protein sequence ID" value="KAK4220443.1"/>
    <property type="molecule type" value="Genomic_DNA"/>
</dbReference>
<evidence type="ECO:0000256" key="3">
    <source>
        <dbReference type="ARBA" id="ARBA00022989"/>
    </source>
</evidence>
<evidence type="ECO:0000256" key="6">
    <source>
        <dbReference type="SAM" id="Phobius"/>
    </source>
</evidence>
<accession>A0AAN6YJI8</accession>
<proteinExistence type="inferred from homology"/>
<protein>
    <recommendedName>
        <fullName evidence="7">Rhodopsin domain-containing protein</fullName>
    </recommendedName>
</protein>
<sequence>LPILSSLPLPKGQKIGLFVVFLTGIFAFAASIVSLYLRISLYKNAANPDFSTPHLFATDNKKTNSVIESSIAIVVGCVPAIWAFWCNYIIGSTIYTMIRSGFSSIGLSAKSWARPTENDSKLTGKAASN</sequence>
<comment type="caution">
    <text evidence="8">The sequence shown here is derived from an EMBL/GenBank/DDBJ whole genome shotgun (WGS) entry which is preliminary data.</text>
</comment>
<keyword evidence="9" id="KW-1185">Reference proteome</keyword>
<keyword evidence="4 6" id="KW-0472">Membrane</keyword>
<feature type="domain" description="Rhodopsin" evidence="7">
    <location>
        <begin position="2"/>
        <end position="84"/>
    </location>
</feature>
<feature type="non-terminal residue" evidence="8">
    <location>
        <position position="1"/>
    </location>
</feature>
<comment type="subcellular location">
    <subcellularLocation>
        <location evidence="1">Membrane</location>
        <topology evidence="1">Multi-pass membrane protein</topology>
    </subcellularLocation>
</comment>
<feature type="transmembrane region" description="Helical" evidence="6">
    <location>
        <begin position="15"/>
        <end position="37"/>
    </location>
</feature>
<keyword evidence="2 6" id="KW-0812">Transmembrane</keyword>
<dbReference type="AlphaFoldDB" id="A0AAN6YJI8"/>
<keyword evidence="3 6" id="KW-1133">Transmembrane helix</keyword>
<reference evidence="8" key="1">
    <citation type="journal article" date="2023" name="Mol. Phylogenet. Evol.">
        <title>Genome-scale phylogeny and comparative genomics of the fungal order Sordariales.</title>
        <authorList>
            <person name="Hensen N."/>
            <person name="Bonometti L."/>
            <person name="Westerberg I."/>
            <person name="Brannstrom I.O."/>
            <person name="Guillou S."/>
            <person name="Cros-Aarteil S."/>
            <person name="Calhoun S."/>
            <person name="Haridas S."/>
            <person name="Kuo A."/>
            <person name="Mondo S."/>
            <person name="Pangilinan J."/>
            <person name="Riley R."/>
            <person name="LaButti K."/>
            <person name="Andreopoulos B."/>
            <person name="Lipzen A."/>
            <person name="Chen C."/>
            <person name="Yan M."/>
            <person name="Daum C."/>
            <person name="Ng V."/>
            <person name="Clum A."/>
            <person name="Steindorff A."/>
            <person name="Ohm R.A."/>
            <person name="Martin F."/>
            <person name="Silar P."/>
            <person name="Natvig D.O."/>
            <person name="Lalanne C."/>
            <person name="Gautier V."/>
            <person name="Ament-Velasquez S.L."/>
            <person name="Kruys A."/>
            <person name="Hutchinson M.I."/>
            <person name="Powell A.J."/>
            <person name="Barry K."/>
            <person name="Miller A.N."/>
            <person name="Grigoriev I.V."/>
            <person name="Debuchy R."/>
            <person name="Gladieux P."/>
            <person name="Hiltunen Thoren M."/>
            <person name="Johannesson H."/>
        </authorList>
    </citation>
    <scope>NUCLEOTIDE SEQUENCE</scope>
    <source>
        <strain evidence="8">CBS 990.96</strain>
    </source>
</reference>
<evidence type="ECO:0000256" key="1">
    <source>
        <dbReference type="ARBA" id="ARBA00004141"/>
    </source>
</evidence>
<dbReference type="InterPro" id="IPR049326">
    <property type="entry name" value="Rhodopsin_dom_fungi"/>
</dbReference>
<evidence type="ECO:0000256" key="5">
    <source>
        <dbReference type="ARBA" id="ARBA00038359"/>
    </source>
</evidence>
<dbReference type="Pfam" id="PF20684">
    <property type="entry name" value="Fung_rhodopsin"/>
    <property type="match status" value="1"/>
</dbReference>
<organism evidence="8 9">
    <name type="scientific">Podospora fimiseda</name>
    <dbReference type="NCBI Taxonomy" id="252190"/>
    <lineage>
        <taxon>Eukaryota</taxon>
        <taxon>Fungi</taxon>
        <taxon>Dikarya</taxon>
        <taxon>Ascomycota</taxon>
        <taxon>Pezizomycotina</taxon>
        <taxon>Sordariomycetes</taxon>
        <taxon>Sordariomycetidae</taxon>
        <taxon>Sordariales</taxon>
        <taxon>Podosporaceae</taxon>
        <taxon>Podospora</taxon>
    </lineage>
</organism>
<feature type="non-terminal residue" evidence="8">
    <location>
        <position position="129"/>
    </location>
</feature>
<evidence type="ECO:0000259" key="7">
    <source>
        <dbReference type="Pfam" id="PF20684"/>
    </source>
</evidence>
<dbReference type="PANTHER" id="PTHR33048:SF158">
    <property type="entry name" value="MEMBRANE PROTEIN PTH11-LIKE, PUTATIVE-RELATED"/>
    <property type="match status" value="1"/>
</dbReference>
<comment type="similarity">
    <text evidence="5">Belongs to the SAT4 family.</text>
</comment>
<evidence type="ECO:0000313" key="8">
    <source>
        <dbReference type="EMBL" id="KAK4220443.1"/>
    </source>
</evidence>
<evidence type="ECO:0000256" key="4">
    <source>
        <dbReference type="ARBA" id="ARBA00023136"/>
    </source>
</evidence>
<dbReference type="InterPro" id="IPR052337">
    <property type="entry name" value="SAT4-like"/>
</dbReference>
<name>A0AAN6YJI8_9PEZI</name>
<reference evidence="8" key="2">
    <citation type="submission" date="2023-05" db="EMBL/GenBank/DDBJ databases">
        <authorList>
            <consortium name="Lawrence Berkeley National Laboratory"/>
            <person name="Steindorff A."/>
            <person name="Hensen N."/>
            <person name="Bonometti L."/>
            <person name="Westerberg I."/>
            <person name="Brannstrom I.O."/>
            <person name="Guillou S."/>
            <person name="Cros-Aarteil S."/>
            <person name="Calhoun S."/>
            <person name="Haridas S."/>
            <person name="Kuo A."/>
            <person name="Mondo S."/>
            <person name="Pangilinan J."/>
            <person name="Riley R."/>
            <person name="Labutti K."/>
            <person name="Andreopoulos B."/>
            <person name="Lipzen A."/>
            <person name="Chen C."/>
            <person name="Yanf M."/>
            <person name="Daum C."/>
            <person name="Ng V."/>
            <person name="Clum A."/>
            <person name="Ohm R."/>
            <person name="Martin F."/>
            <person name="Silar P."/>
            <person name="Natvig D."/>
            <person name="Lalanne C."/>
            <person name="Gautier V."/>
            <person name="Ament-Velasquez S.L."/>
            <person name="Kruys A."/>
            <person name="Hutchinson M.I."/>
            <person name="Powell A.J."/>
            <person name="Barry K."/>
            <person name="Miller A.N."/>
            <person name="Grigoriev I.V."/>
            <person name="Debuchy R."/>
            <person name="Gladieux P."/>
            <person name="Thoren M.H."/>
            <person name="Johannesson H."/>
        </authorList>
    </citation>
    <scope>NUCLEOTIDE SEQUENCE</scope>
    <source>
        <strain evidence="8">CBS 990.96</strain>
    </source>
</reference>
<feature type="transmembrane region" description="Helical" evidence="6">
    <location>
        <begin position="71"/>
        <end position="90"/>
    </location>
</feature>
<dbReference type="Proteomes" id="UP001301958">
    <property type="component" value="Unassembled WGS sequence"/>
</dbReference>